<feature type="region of interest" description="Disordered" evidence="1">
    <location>
        <begin position="136"/>
        <end position="166"/>
    </location>
</feature>
<evidence type="ECO:0000313" key="3">
    <source>
        <dbReference type="Proteomes" id="UP001318300"/>
    </source>
</evidence>
<organism evidence="2 3">
    <name type="scientific">Curtobacterium salicis</name>
    <dbReference type="NCBI Taxonomy" id="1779862"/>
    <lineage>
        <taxon>Bacteria</taxon>
        <taxon>Bacillati</taxon>
        <taxon>Actinomycetota</taxon>
        <taxon>Actinomycetes</taxon>
        <taxon>Micrococcales</taxon>
        <taxon>Microbacteriaceae</taxon>
        <taxon>Curtobacterium</taxon>
    </lineage>
</organism>
<name>A0ABX0T457_9MICO</name>
<sequence length="243" mass="24002">MAGLVLLVVVGVGAVAQWSGPGSGTAAPTPDPSPTADGPQMSIGHGFIPDAPTADASGSPDGVGTATGTATSDETTVIDAATGLPVDEAQATGPWWRRALPIAGDLVPIGGDVHGSVRLEVVGEQVVQITLTSVRVTSGPRTSGPRTSGSGTSGSGTSGSGTSGSHVGAVRVELSAGDVIGTERAQWTGDDVPADFGSFTPDGEHPVLVMVDPQDLPPVVHSALLFDADTGDLLGGAELLPVF</sequence>
<accession>A0ABX0T457</accession>
<evidence type="ECO:0000256" key="1">
    <source>
        <dbReference type="SAM" id="MobiDB-lite"/>
    </source>
</evidence>
<feature type="compositionally biased region" description="Low complexity" evidence="1">
    <location>
        <begin position="137"/>
        <end position="150"/>
    </location>
</feature>
<feature type="compositionally biased region" description="Gly residues" evidence="1">
    <location>
        <begin position="151"/>
        <end position="162"/>
    </location>
</feature>
<gene>
    <name evidence="2" type="ORF">E9228_000914</name>
</gene>
<keyword evidence="3" id="KW-1185">Reference proteome</keyword>
<dbReference type="RefSeq" id="WP_166779412.1">
    <property type="nucleotide sequence ID" value="NZ_JAAOYO010000002.1"/>
</dbReference>
<protein>
    <recommendedName>
        <fullName evidence="4">Bacterial spore germination immunoglobulin-like domain-containing protein</fullName>
    </recommendedName>
</protein>
<reference evidence="2 3" key="1">
    <citation type="submission" date="2020-03" db="EMBL/GenBank/DDBJ databases">
        <title>Above-ground endophytic microbial communities from plants in different locations in the United States.</title>
        <authorList>
            <person name="Frank C."/>
        </authorList>
    </citation>
    <scope>NUCLEOTIDE SEQUENCE [LARGE SCALE GENOMIC DNA]</scope>
    <source>
        <strain evidence="2 3">WW7</strain>
    </source>
</reference>
<feature type="compositionally biased region" description="Low complexity" evidence="1">
    <location>
        <begin position="24"/>
        <end position="39"/>
    </location>
</feature>
<feature type="region of interest" description="Disordered" evidence="1">
    <location>
        <begin position="18"/>
        <end position="73"/>
    </location>
</feature>
<proteinExistence type="predicted"/>
<comment type="caution">
    <text evidence="2">The sequence shown here is derived from an EMBL/GenBank/DDBJ whole genome shotgun (WGS) entry which is preliminary data.</text>
</comment>
<dbReference type="EMBL" id="JAAOYO010000002">
    <property type="protein sequence ID" value="NII40278.1"/>
    <property type="molecule type" value="Genomic_DNA"/>
</dbReference>
<evidence type="ECO:0008006" key="4">
    <source>
        <dbReference type="Google" id="ProtNLM"/>
    </source>
</evidence>
<dbReference type="Proteomes" id="UP001318300">
    <property type="component" value="Unassembled WGS sequence"/>
</dbReference>
<evidence type="ECO:0000313" key="2">
    <source>
        <dbReference type="EMBL" id="NII40278.1"/>
    </source>
</evidence>